<proteinExistence type="predicted"/>
<gene>
    <name evidence="2" type="ORF">HCJ95_20230</name>
</gene>
<evidence type="ECO:0000256" key="1">
    <source>
        <dbReference type="SAM" id="MobiDB-lite"/>
    </source>
</evidence>
<name>A0ABX0YZR5_STRTL</name>
<protein>
    <submittedName>
        <fullName evidence="2">Uncharacterized protein</fullName>
    </submittedName>
</protein>
<dbReference type="RefSeq" id="WP_125497527.1">
    <property type="nucleotide sequence ID" value="NZ_BMVZ01000016.1"/>
</dbReference>
<feature type="region of interest" description="Disordered" evidence="1">
    <location>
        <begin position="38"/>
        <end position="62"/>
    </location>
</feature>
<organism evidence="2 3">
    <name type="scientific">Streptomyces thermoviolaceus subsp. thermoviolaceus</name>
    <dbReference type="NCBI Taxonomy" id="66860"/>
    <lineage>
        <taxon>Bacteria</taxon>
        <taxon>Bacillati</taxon>
        <taxon>Actinomycetota</taxon>
        <taxon>Actinomycetes</taxon>
        <taxon>Kitasatosporales</taxon>
        <taxon>Streptomycetaceae</taxon>
        <taxon>Streptomyces</taxon>
    </lineage>
</organism>
<accession>A0ABX0YZR5</accession>
<evidence type="ECO:0000313" key="2">
    <source>
        <dbReference type="EMBL" id="NJP16538.1"/>
    </source>
</evidence>
<comment type="caution">
    <text evidence="2">The sequence shown here is derived from an EMBL/GenBank/DDBJ whole genome shotgun (WGS) entry which is preliminary data.</text>
</comment>
<dbReference type="Proteomes" id="UP000635996">
    <property type="component" value="Unassembled WGS sequence"/>
</dbReference>
<keyword evidence="3" id="KW-1185">Reference proteome</keyword>
<dbReference type="EMBL" id="JAATEL010000023">
    <property type="protein sequence ID" value="NJP16538.1"/>
    <property type="molecule type" value="Genomic_DNA"/>
</dbReference>
<reference evidence="2 3" key="1">
    <citation type="submission" date="2020-03" db="EMBL/GenBank/DDBJ databases">
        <title>WGS of actinomycetes isolated from Thailand.</title>
        <authorList>
            <person name="Thawai C."/>
        </authorList>
    </citation>
    <scope>NUCLEOTIDE SEQUENCE [LARGE SCALE GENOMIC DNA]</scope>
    <source>
        <strain evidence="2 3">NBRC 13905</strain>
    </source>
</reference>
<sequence>MELAAFARVRRPVTVPDPRMSADLVVHADGHRIVRLVGQNPGPVTVRPVAEGTPHPSAAGHR</sequence>
<evidence type="ECO:0000313" key="3">
    <source>
        <dbReference type="Proteomes" id="UP000635996"/>
    </source>
</evidence>